<accession>A0A8E2JMZ6</accession>
<sequence>MQPSSQPRKASHSLTLSSRKFANHSSIKKVLLFGSLFLPWRLALQILWHFVAFLWYGQDARTGSPGSGEGRTKKCNPLMKSAYDNAFWKLEAQRKETQRPTSDLARAAL</sequence>
<evidence type="ECO:0000256" key="1">
    <source>
        <dbReference type="SAM" id="Phobius"/>
    </source>
</evidence>
<keyword evidence="1" id="KW-0812">Transmembrane</keyword>
<organism evidence="2 3">
    <name type="scientific">Glonium stellatum</name>
    <dbReference type="NCBI Taxonomy" id="574774"/>
    <lineage>
        <taxon>Eukaryota</taxon>
        <taxon>Fungi</taxon>
        <taxon>Dikarya</taxon>
        <taxon>Ascomycota</taxon>
        <taxon>Pezizomycotina</taxon>
        <taxon>Dothideomycetes</taxon>
        <taxon>Pleosporomycetidae</taxon>
        <taxon>Gloniales</taxon>
        <taxon>Gloniaceae</taxon>
        <taxon>Glonium</taxon>
    </lineage>
</organism>
<proteinExistence type="predicted"/>
<keyword evidence="3" id="KW-1185">Reference proteome</keyword>
<feature type="transmembrane region" description="Helical" evidence="1">
    <location>
        <begin position="30"/>
        <end position="56"/>
    </location>
</feature>
<evidence type="ECO:0000313" key="3">
    <source>
        <dbReference type="Proteomes" id="UP000250140"/>
    </source>
</evidence>
<gene>
    <name evidence="2" type="ORF">AOQ84DRAFT_392550</name>
</gene>
<reference evidence="2 3" key="1">
    <citation type="journal article" date="2016" name="Nat. Commun.">
        <title>Ectomycorrhizal ecology is imprinted in the genome of the dominant symbiotic fungus Cenococcum geophilum.</title>
        <authorList>
            <consortium name="DOE Joint Genome Institute"/>
            <person name="Peter M."/>
            <person name="Kohler A."/>
            <person name="Ohm R.A."/>
            <person name="Kuo A."/>
            <person name="Krutzmann J."/>
            <person name="Morin E."/>
            <person name="Arend M."/>
            <person name="Barry K.W."/>
            <person name="Binder M."/>
            <person name="Choi C."/>
            <person name="Clum A."/>
            <person name="Copeland A."/>
            <person name="Grisel N."/>
            <person name="Haridas S."/>
            <person name="Kipfer T."/>
            <person name="LaButti K."/>
            <person name="Lindquist E."/>
            <person name="Lipzen A."/>
            <person name="Maire R."/>
            <person name="Meier B."/>
            <person name="Mihaltcheva S."/>
            <person name="Molinier V."/>
            <person name="Murat C."/>
            <person name="Poggeler S."/>
            <person name="Quandt C.A."/>
            <person name="Sperisen C."/>
            <person name="Tritt A."/>
            <person name="Tisserant E."/>
            <person name="Crous P.W."/>
            <person name="Henrissat B."/>
            <person name="Nehls U."/>
            <person name="Egli S."/>
            <person name="Spatafora J.W."/>
            <person name="Grigoriev I.V."/>
            <person name="Martin F.M."/>
        </authorList>
    </citation>
    <scope>NUCLEOTIDE SEQUENCE [LARGE SCALE GENOMIC DNA]</scope>
    <source>
        <strain evidence="2 3">CBS 207.34</strain>
    </source>
</reference>
<dbReference type="Proteomes" id="UP000250140">
    <property type="component" value="Unassembled WGS sequence"/>
</dbReference>
<dbReference type="EMBL" id="KV750824">
    <property type="protein sequence ID" value="OCL03032.1"/>
    <property type="molecule type" value="Genomic_DNA"/>
</dbReference>
<evidence type="ECO:0000313" key="2">
    <source>
        <dbReference type="EMBL" id="OCL03032.1"/>
    </source>
</evidence>
<dbReference type="AlphaFoldDB" id="A0A8E2JMZ6"/>
<keyword evidence="1" id="KW-0472">Membrane</keyword>
<protein>
    <submittedName>
        <fullName evidence="2">Uncharacterized protein</fullName>
    </submittedName>
</protein>
<keyword evidence="1" id="KW-1133">Transmembrane helix</keyword>
<name>A0A8E2JMZ6_9PEZI</name>